<protein>
    <submittedName>
        <fullName evidence="1">Uncharacterized protein</fullName>
    </submittedName>
</protein>
<accession>A0ABW0MDD3</accession>
<dbReference type="RefSeq" id="WP_378999634.1">
    <property type="nucleotide sequence ID" value="NZ_JBHSMT010000029.1"/>
</dbReference>
<comment type="caution">
    <text evidence="1">The sequence shown here is derived from an EMBL/GenBank/DDBJ whole genome shotgun (WGS) entry which is preliminary data.</text>
</comment>
<sequence length="118" mass="12819">MTERVLIQSVDHYEIKDKETGVINLIDQVYYFNDYREASDLNAGVKPMKSPCTPEISKEIMASLPGCSIGIFDIDSKSRPGAGGKPTQMIVSAKLVRLINLAELLAVKVQPAPKAVAA</sequence>
<reference evidence="2" key="1">
    <citation type="journal article" date="2019" name="Int. J. Syst. Evol. Microbiol.">
        <title>The Global Catalogue of Microorganisms (GCM) 10K type strain sequencing project: providing services to taxonomists for standard genome sequencing and annotation.</title>
        <authorList>
            <consortium name="The Broad Institute Genomics Platform"/>
            <consortium name="The Broad Institute Genome Sequencing Center for Infectious Disease"/>
            <person name="Wu L."/>
            <person name="Ma J."/>
        </authorList>
    </citation>
    <scope>NUCLEOTIDE SEQUENCE [LARGE SCALE GENOMIC DNA]</scope>
    <source>
        <strain evidence="2">JCM 17066</strain>
    </source>
</reference>
<dbReference type="Proteomes" id="UP001596045">
    <property type="component" value="Unassembled WGS sequence"/>
</dbReference>
<organism evidence="1 2">
    <name type="scientific">Paraherbaspirillum soli</name>
    <dbReference type="NCBI Taxonomy" id="631222"/>
    <lineage>
        <taxon>Bacteria</taxon>
        <taxon>Pseudomonadati</taxon>
        <taxon>Pseudomonadota</taxon>
        <taxon>Betaproteobacteria</taxon>
        <taxon>Burkholderiales</taxon>
        <taxon>Oxalobacteraceae</taxon>
        <taxon>Paraherbaspirillum</taxon>
    </lineage>
</organism>
<gene>
    <name evidence="1" type="ORF">ACFPM8_18260</name>
</gene>
<evidence type="ECO:0000313" key="2">
    <source>
        <dbReference type="Proteomes" id="UP001596045"/>
    </source>
</evidence>
<dbReference type="EMBL" id="JBHSMT010000029">
    <property type="protein sequence ID" value="MFC5475908.1"/>
    <property type="molecule type" value="Genomic_DNA"/>
</dbReference>
<evidence type="ECO:0000313" key="1">
    <source>
        <dbReference type="EMBL" id="MFC5475908.1"/>
    </source>
</evidence>
<name>A0ABW0MDD3_9BURK</name>
<keyword evidence="2" id="KW-1185">Reference proteome</keyword>
<proteinExistence type="predicted"/>